<reference evidence="2" key="1">
    <citation type="journal article" date="2019" name="Int. J. Syst. Evol. Microbiol.">
        <title>The Global Catalogue of Microorganisms (GCM) 10K type strain sequencing project: providing services to taxonomists for standard genome sequencing and annotation.</title>
        <authorList>
            <consortium name="The Broad Institute Genomics Platform"/>
            <consortium name="The Broad Institute Genome Sequencing Center for Infectious Disease"/>
            <person name="Wu L."/>
            <person name="Ma J."/>
        </authorList>
    </citation>
    <scope>NUCLEOTIDE SEQUENCE [LARGE SCALE GENOMIC DNA]</scope>
    <source>
        <strain evidence="2">KCTC 23723</strain>
    </source>
</reference>
<accession>A0ABQ2WI74</accession>
<evidence type="ECO:0000313" key="1">
    <source>
        <dbReference type="EMBL" id="GGW57766.1"/>
    </source>
</evidence>
<name>A0ABQ2WI74_9ALTE</name>
<organism evidence="1 2">
    <name type="scientific">Alishewanella tabrizica</name>
    <dbReference type="NCBI Taxonomy" id="671278"/>
    <lineage>
        <taxon>Bacteria</taxon>
        <taxon>Pseudomonadati</taxon>
        <taxon>Pseudomonadota</taxon>
        <taxon>Gammaproteobacteria</taxon>
        <taxon>Alteromonadales</taxon>
        <taxon>Alteromonadaceae</taxon>
        <taxon>Alishewanella</taxon>
    </lineage>
</organism>
<dbReference type="RefSeq" id="WP_189481581.1">
    <property type="nucleotide sequence ID" value="NZ_BMYR01000004.1"/>
</dbReference>
<comment type="caution">
    <text evidence="1">The sequence shown here is derived from an EMBL/GenBank/DDBJ whole genome shotgun (WGS) entry which is preliminary data.</text>
</comment>
<proteinExistence type="predicted"/>
<gene>
    <name evidence="1" type="ORF">GCM10008111_12360</name>
</gene>
<evidence type="ECO:0000313" key="2">
    <source>
        <dbReference type="Proteomes" id="UP000634667"/>
    </source>
</evidence>
<sequence length="120" mass="14102">MPEGTKRDIEQVKQLQSQISTMQKQLGWTLVQLGQAIYCELHEDDDDEERITKFCEALKKQLKRSTTPVELLQRYIQIMCNDEDFRRAEFVVQSPIRLGTVDINILRKISEISRNAFQDE</sequence>
<protein>
    <submittedName>
        <fullName evidence="1">Uncharacterized protein</fullName>
    </submittedName>
</protein>
<dbReference type="EMBL" id="BMYR01000004">
    <property type="protein sequence ID" value="GGW57766.1"/>
    <property type="molecule type" value="Genomic_DNA"/>
</dbReference>
<dbReference type="Proteomes" id="UP000634667">
    <property type="component" value="Unassembled WGS sequence"/>
</dbReference>
<keyword evidence="2" id="KW-1185">Reference proteome</keyword>